<dbReference type="PANTHER" id="PTHR12526:SF637">
    <property type="entry name" value="GLYCOSYLTRANSFERASE EPSF-RELATED"/>
    <property type="match status" value="1"/>
</dbReference>
<protein>
    <submittedName>
        <fullName evidence="1">Putative glycosyltransferase</fullName>
    </submittedName>
</protein>
<reference evidence="1 2" key="1">
    <citation type="journal article" date="2015" name="MBio">
        <title>Genome-Resolved Metagenomic Analysis Reveals Roles for Candidate Phyla and Other Microbial Community Members in Biogeochemical Transformations in Oil Reservoirs.</title>
        <authorList>
            <person name="Hu P."/>
            <person name="Tom L."/>
            <person name="Singh A."/>
            <person name="Thomas B.C."/>
            <person name="Baker B.J."/>
            <person name="Piceno Y.M."/>
            <person name="Andersen G.L."/>
            <person name="Banfield J.F."/>
        </authorList>
    </citation>
    <scope>NUCLEOTIDE SEQUENCE [LARGE SCALE GENOMIC DNA]</scope>
    <source>
        <strain evidence="1">46_16</strain>
    </source>
</reference>
<dbReference type="Proteomes" id="UP000064249">
    <property type="component" value="Unassembled WGS sequence"/>
</dbReference>
<name>A0A101FYH9_9CHLR</name>
<organism evidence="1 2">
    <name type="scientific">Anaerolinea thermophila</name>
    <dbReference type="NCBI Taxonomy" id="167964"/>
    <lineage>
        <taxon>Bacteria</taxon>
        <taxon>Bacillati</taxon>
        <taxon>Chloroflexota</taxon>
        <taxon>Anaerolineae</taxon>
        <taxon>Anaerolineales</taxon>
        <taxon>Anaerolineaceae</taxon>
        <taxon>Anaerolinea</taxon>
    </lineage>
</organism>
<gene>
    <name evidence="1" type="ORF">XD73_0380</name>
</gene>
<dbReference type="SUPFAM" id="SSF53756">
    <property type="entry name" value="UDP-Glycosyltransferase/glycogen phosphorylase"/>
    <property type="match status" value="1"/>
</dbReference>
<proteinExistence type="predicted"/>
<dbReference type="GO" id="GO:0016740">
    <property type="term" value="F:transferase activity"/>
    <property type="evidence" value="ECO:0007669"/>
    <property type="project" value="UniProtKB-KW"/>
</dbReference>
<dbReference type="PANTHER" id="PTHR12526">
    <property type="entry name" value="GLYCOSYLTRANSFERASE"/>
    <property type="match status" value="1"/>
</dbReference>
<dbReference type="Pfam" id="PF13692">
    <property type="entry name" value="Glyco_trans_1_4"/>
    <property type="match status" value="1"/>
</dbReference>
<dbReference type="AlphaFoldDB" id="A0A101FYH9"/>
<accession>A0A101FYH9</accession>
<dbReference type="CDD" id="cd03801">
    <property type="entry name" value="GT4_PimA-like"/>
    <property type="match status" value="1"/>
</dbReference>
<evidence type="ECO:0000313" key="2">
    <source>
        <dbReference type="Proteomes" id="UP000064249"/>
    </source>
</evidence>
<sequence length="398" mass="44859">MNILLVADGRSTITHSWLECIAAADEHIDLISTFPCEKPAQVERMLILPVAFSALAGGQVTLGDQKKQSKRFKKKLSGLRSLLLNLRYRWGPGTLPFFRQRYVDFVEQCQPDVVHALRIPFEGMLASYTPAQFPLVVSTWGNDLTLHACGSRRMARWTTKALQRADGLMADATRDLELARDFGYRDGLPRLMVPGNGGVNLDVFRAMSDPKDRSSKPTTYQVINPRGFRPGSVHQDVFFQSIPLIRKEIPDIRFICTAMQGQPQAERFVRDLGIADNVLLLPYLSQSELWSLYKDCDIYISLSSHDGTPNTFLEAIACGCFPVVGDIASLRQWIRDEHNGLLVNPLDVEQVASAIVRALRDAPMRQTAKITNWNILLEKADRNKVHTSVMVFYRQLID</sequence>
<evidence type="ECO:0000313" key="1">
    <source>
        <dbReference type="EMBL" id="KUK46759.1"/>
    </source>
</evidence>
<dbReference type="EMBL" id="LGFU01000009">
    <property type="protein sequence ID" value="KUK46759.1"/>
    <property type="molecule type" value="Genomic_DNA"/>
</dbReference>
<dbReference type="Gene3D" id="3.40.50.2000">
    <property type="entry name" value="Glycogen Phosphorylase B"/>
    <property type="match status" value="2"/>
</dbReference>
<comment type="caution">
    <text evidence="1">The sequence shown here is derived from an EMBL/GenBank/DDBJ whole genome shotgun (WGS) entry which is preliminary data.</text>
</comment>
<keyword evidence="1" id="KW-0808">Transferase</keyword>